<dbReference type="Proteomes" id="UP000030645">
    <property type="component" value="Unassembled WGS sequence"/>
</dbReference>
<accession>W9R880</accession>
<dbReference type="AlphaFoldDB" id="W9R880"/>
<reference evidence="3" key="1">
    <citation type="submission" date="2013-01" db="EMBL/GenBank/DDBJ databases">
        <title>Draft Genome Sequence of a Mulberry Tree, Morus notabilis C.K. Schneid.</title>
        <authorList>
            <person name="He N."/>
            <person name="Zhao S."/>
        </authorList>
    </citation>
    <scope>NUCLEOTIDE SEQUENCE</scope>
</reference>
<organism evidence="2 3">
    <name type="scientific">Morus notabilis</name>
    <dbReference type="NCBI Taxonomy" id="981085"/>
    <lineage>
        <taxon>Eukaryota</taxon>
        <taxon>Viridiplantae</taxon>
        <taxon>Streptophyta</taxon>
        <taxon>Embryophyta</taxon>
        <taxon>Tracheophyta</taxon>
        <taxon>Spermatophyta</taxon>
        <taxon>Magnoliopsida</taxon>
        <taxon>eudicotyledons</taxon>
        <taxon>Gunneridae</taxon>
        <taxon>Pentapetalae</taxon>
        <taxon>rosids</taxon>
        <taxon>fabids</taxon>
        <taxon>Rosales</taxon>
        <taxon>Moraceae</taxon>
        <taxon>Moreae</taxon>
        <taxon>Morus</taxon>
    </lineage>
</organism>
<keyword evidence="3" id="KW-1185">Reference proteome</keyword>
<protein>
    <submittedName>
        <fullName evidence="2">Uncharacterized protein</fullName>
    </submittedName>
</protein>
<proteinExistence type="predicted"/>
<evidence type="ECO:0000256" key="1">
    <source>
        <dbReference type="SAM" id="MobiDB-lite"/>
    </source>
</evidence>
<evidence type="ECO:0000313" key="2">
    <source>
        <dbReference type="EMBL" id="EXB40712.1"/>
    </source>
</evidence>
<gene>
    <name evidence="2" type="ORF">L484_007295</name>
</gene>
<dbReference type="EMBL" id="KE343776">
    <property type="protein sequence ID" value="EXB40712.1"/>
    <property type="molecule type" value="Genomic_DNA"/>
</dbReference>
<feature type="compositionally biased region" description="Low complexity" evidence="1">
    <location>
        <begin position="27"/>
        <end position="45"/>
    </location>
</feature>
<name>W9R880_9ROSA</name>
<feature type="region of interest" description="Disordered" evidence="1">
    <location>
        <begin position="1"/>
        <end position="60"/>
    </location>
</feature>
<sequence length="128" mass="14158">MAKPKTGLQATSKHPHPLPSPPPPETNPTTTKRSSPSSRTNPRRSSTTKREGRLKTSTGGMLIDGKKLLNVDIKVGDQYDREGFGDFKKGFEICRLISREDLGLAEAGNIVLDSVQFFRNILNVLRLQ</sequence>
<feature type="compositionally biased region" description="Pro residues" evidence="1">
    <location>
        <begin position="17"/>
        <end position="26"/>
    </location>
</feature>
<evidence type="ECO:0000313" key="3">
    <source>
        <dbReference type="Proteomes" id="UP000030645"/>
    </source>
</evidence>